<feature type="transmembrane region" description="Helical" evidence="7">
    <location>
        <begin position="301"/>
        <end position="327"/>
    </location>
</feature>
<dbReference type="EMBL" id="BMAV01003819">
    <property type="protein sequence ID" value="GFY43704.1"/>
    <property type="molecule type" value="Genomic_DNA"/>
</dbReference>
<keyword evidence="3" id="KW-0813">Transport</keyword>
<evidence type="ECO:0000256" key="2">
    <source>
        <dbReference type="ARBA" id="ARBA00005814"/>
    </source>
</evidence>
<dbReference type="PANTHER" id="PTHR48041:SF129">
    <property type="entry name" value="PROTEIN WHITE"/>
    <property type="match status" value="1"/>
</dbReference>
<feature type="transmembrane region" description="Helical" evidence="7">
    <location>
        <begin position="451"/>
        <end position="471"/>
    </location>
</feature>
<dbReference type="PANTHER" id="PTHR48041">
    <property type="entry name" value="ABC TRANSPORTER G FAMILY MEMBER 28"/>
    <property type="match status" value="1"/>
</dbReference>
<evidence type="ECO:0000256" key="1">
    <source>
        <dbReference type="ARBA" id="ARBA00004141"/>
    </source>
</evidence>
<dbReference type="GO" id="GO:0005524">
    <property type="term" value="F:ATP binding"/>
    <property type="evidence" value="ECO:0007669"/>
    <property type="project" value="InterPro"/>
</dbReference>
<dbReference type="GO" id="GO:0016887">
    <property type="term" value="F:ATP hydrolysis activity"/>
    <property type="evidence" value="ECO:0007669"/>
    <property type="project" value="InterPro"/>
</dbReference>
<protein>
    <submittedName>
        <fullName evidence="10">Protein white</fullName>
    </submittedName>
</protein>
<dbReference type="GO" id="GO:0005886">
    <property type="term" value="C:plasma membrane"/>
    <property type="evidence" value="ECO:0007669"/>
    <property type="project" value="TreeGrafter"/>
</dbReference>
<dbReference type="InterPro" id="IPR027417">
    <property type="entry name" value="P-loop_NTPase"/>
</dbReference>
<comment type="similarity">
    <text evidence="2">Belongs to the ABC transporter superfamily. ABCG family. Eye pigment precursor importer (TC 3.A.1.204) subfamily.</text>
</comment>
<dbReference type="GO" id="GO:0140359">
    <property type="term" value="F:ABC-type transporter activity"/>
    <property type="evidence" value="ECO:0007669"/>
    <property type="project" value="InterPro"/>
</dbReference>
<feature type="transmembrane region" description="Helical" evidence="7">
    <location>
        <begin position="369"/>
        <end position="388"/>
    </location>
</feature>
<feature type="domain" description="ABC-2 type transporter transmembrane" evidence="9">
    <location>
        <begin position="206"/>
        <end position="416"/>
    </location>
</feature>
<name>A0A8X6WYJ6_9ARAC</name>
<reference evidence="10" key="1">
    <citation type="submission" date="2020-08" db="EMBL/GenBank/DDBJ databases">
        <title>Multicomponent nature underlies the extraordinary mechanical properties of spider dragline silk.</title>
        <authorList>
            <person name="Kono N."/>
            <person name="Nakamura H."/>
            <person name="Mori M."/>
            <person name="Yoshida Y."/>
            <person name="Ohtoshi R."/>
            <person name="Malay A.D."/>
            <person name="Moran D.A.P."/>
            <person name="Tomita M."/>
            <person name="Numata K."/>
            <person name="Arakawa K."/>
        </authorList>
    </citation>
    <scope>NUCLEOTIDE SEQUENCE</scope>
</reference>
<dbReference type="GO" id="GO:0030659">
    <property type="term" value="C:cytoplasmic vesicle membrane"/>
    <property type="evidence" value="ECO:0007669"/>
    <property type="project" value="TreeGrafter"/>
</dbReference>
<dbReference type="InterPro" id="IPR003439">
    <property type="entry name" value="ABC_transporter-like_ATP-bd"/>
</dbReference>
<dbReference type="Pfam" id="PF01061">
    <property type="entry name" value="ABC2_membrane"/>
    <property type="match status" value="1"/>
</dbReference>
<evidence type="ECO:0000256" key="3">
    <source>
        <dbReference type="ARBA" id="ARBA00022448"/>
    </source>
</evidence>
<dbReference type="SUPFAM" id="SSF52540">
    <property type="entry name" value="P-loop containing nucleoside triphosphate hydrolases"/>
    <property type="match status" value="1"/>
</dbReference>
<dbReference type="Proteomes" id="UP000886998">
    <property type="component" value="Unassembled WGS sequence"/>
</dbReference>
<feature type="transmembrane region" description="Helical" evidence="7">
    <location>
        <begin position="333"/>
        <end position="357"/>
    </location>
</feature>
<dbReference type="OrthoDB" id="6417573at2759"/>
<feature type="domain" description="ABC transporter" evidence="8">
    <location>
        <begin position="1"/>
        <end position="122"/>
    </location>
</feature>
<evidence type="ECO:0000313" key="10">
    <source>
        <dbReference type="EMBL" id="GFY43704.1"/>
    </source>
</evidence>
<organism evidence="10 11">
    <name type="scientific">Trichonephila inaurata madagascariensis</name>
    <dbReference type="NCBI Taxonomy" id="2747483"/>
    <lineage>
        <taxon>Eukaryota</taxon>
        <taxon>Metazoa</taxon>
        <taxon>Ecdysozoa</taxon>
        <taxon>Arthropoda</taxon>
        <taxon>Chelicerata</taxon>
        <taxon>Arachnida</taxon>
        <taxon>Araneae</taxon>
        <taxon>Araneomorphae</taxon>
        <taxon>Entelegynae</taxon>
        <taxon>Araneoidea</taxon>
        <taxon>Nephilidae</taxon>
        <taxon>Trichonephila</taxon>
        <taxon>Trichonephila inaurata</taxon>
    </lineage>
</organism>
<comment type="caution">
    <text evidence="10">The sequence shown here is derived from an EMBL/GenBank/DDBJ whole genome shotgun (WGS) entry which is preliminary data.</text>
</comment>
<evidence type="ECO:0000256" key="5">
    <source>
        <dbReference type="ARBA" id="ARBA00022989"/>
    </source>
</evidence>
<gene>
    <name evidence="10" type="ORF">TNIN_402741</name>
</gene>
<evidence type="ECO:0000259" key="9">
    <source>
        <dbReference type="Pfam" id="PF01061"/>
    </source>
</evidence>
<evidence type="ECO:0000256" key="4">
    <source>
        <dbReference type="ARBA" id="ARBA00022692"/>
    </source>
</evidence>
<evidence type="ECO:0000256" key="7">
    <source>
        <dbReference type="SAM" id="Phobius"/>
    </source>
</evidence>
<evidence type="ECO:0000313" key="11">
    <source>
        <dbReference type="Proteomes" id="UP000886998"/>
    </source>
</evidence>
<evidence type="ECO:0000256" key="6">
    <source>
        <dbReference type="ARBA" id="ARBA00023136"/>
    </source>
</evidence>
<keyword evidence="4 7" id="KW-0812">Transmembrane</keyword>
<dbReference type="InterPro" id="IPR013525">
    <property type="entry name" value="ABC2_TM"/>
</dbReference>
<keyword evidence="5 7" id="KW-1133">Transmembrane helix</keyword>
<feature type="transmembrane region" description="Helical" evidence="7">
    <location>
        <begin position="223"/>
        <end position="244"/>
    </location>
</feature>
<dbReference type="Gene3D" id="3.40.50.300">
    <property type="entry name" value="P-loop containing nucleotide triphosphate hydrolases"/>
    <property type="match status" value="1"/>
</dbReference>
<feature type="transmembrane region" description="Helical" evidence="7">
    <location>
        <begin position="256"/>
        <end position="280"/>
    </location>
</feature>
<proteinExistence type="inferred from homology"/>
<dbReference type="InterPro" id="IPR050352">
    <property type="entry name" value="ABCG_transporters"/>
</dbReference>
<dbReference type="AlphaFoldDB" id="A0A8X6WYJ6"/>
<sequence>MGASGAGKTTLLNVLTNRNLRLLNVEGQVLVNGQSVGESIIRLSAYVQQDDLFIETLTVREHLIFQACLRMDKHLNYDERMKRVEEVMQELSLTKCADTIIGAAGMIKGISGGEAKRLAFAAEYVLLIFNRVGLKCPINYNPADFYVQNLAIAPGRENESREKVAAIISQFAREDLEIEKPDSLSFTETMPHIRETSRYKASWISQFRTVFWRSVLNLRRDTVLLKVRLIQAFAMGLLIGLIFLQQDMDQKGVMNINGALFLLLVNVSFNNMYTVINAFTVEEPIFLREHWNGMYRADVYFLSKTIAEAPLLMFMTSILVSIVYWLAGFRPDLSAFLINLAIFNLAAHAAASFGYMISCISTGLNVAPSIASPFILPFVIFGGFYLNVDSVPKYFVWLKYISMFYYGNEALLINQWAPVTNLTCSSSSCMPDGKAVLATFHFDENHLLRNISIIGVLLVVFRTLAFLGLLIKSAKRT</sequence>
<keyword evidence="6 7" id="KW-0472">Membrane</keyword>
<keyword evidence="11" id="KW-1185">Reference proteome</keyword>
<accession>A0A8X6WYJ6</accession>
<evidence type="ECO:0000259" key="8">
    <source>
        <dbReference type="Pfam" id="PF00005"/>
    </source>
</evidence>
<dbReference type="Pfam" id="PF00005">
    <property type="entry name" value="ABC_tran"/>
    <property type="match status" value="1"/>
</dbReference>
<comment type="subcellular location">
    <subcellularLocation>
        <location evidence="1">Membrane</location>
        <topology evidence="1">Multi-pass membrane protein</topology>
    </subcellularLocation>
</comment>